<feature type="compositionally biased region" description="Polar residues" evidence="1">
    <location>
        <begin position="66"/>
        <end position="92"/>
    </location>
</feature>
<feature type="transmembrane region" description="Helical" evidence="2">
    <location>
        <begin position="265"/>
        <end position="286"/>
    </location>
</feature>
<feature type="region of interest" description="Disordered" evidence="1">
    <location>
        <begin position="54"/>
        <end position="177"/>
    </location>
</feature>
<evidence type="ECO:0000256" key="1">
    <source>
        <dbReference type="SAM" id="MobiDB-lite"/>
    </source>
</evidence>
<keyword evidence="2" id="KW-0812">Transmembrane</keyword>
<organism evidence="3 4">
    <name type="scientific">Cloeon dipterum</name>
    <dbReference type="NCBI Taxonomy" id="197152"/>
    <lineage>
        <taxon>Eukaryota</taxon>
        <taxon>Metazoa</taxon>
        <taxon>Ecdysozoa</taxon>
        <taxon>Arthropoda</taxon>
        <taxon>Hexapoda</taxon>
        <taxon>Insecta</taxon>
        <taxon>Pterygota</taxon>
        <taxon>Palaeoptera</taxon>
        <taxon>Ephemeroptera</taxon>
        <taxon>Pisciforma</taxon>
        <taxon>Baetidae</taxon>
        <taxon>Cloeon</taxon>
    </lineage>
</organism>
<sequence length="457" mass="51863">MEEETRSVRRSSRSRSTTPSLSVAPAEGERLQGMKEATYRIERFQAIREVVIEGQNEVSMSSSVSQTYSRNGDVGMNNNLSLEAQQNAINVSQEKKKKKTSKTAEDKPRRATKTPAKKSTTNGSAAKKKSVSNQSEASQDEIVASSSTTKSRASSRNVPSLDAYRSTKSSPKASPQARKLYEEALNGQIDTENSVFLKFYRNIGEWWNYYKKTDYTYSPLSDQSYNLAREDSDSEEYVDPRRYYKEETSQQFSIWQRVSLAVKTFFIFIYTYTFGALIGGVSYLANRIKAAFSAVRNTNERETKTYYYYKETVVSDNFAAEEAITWKQKIATLFLMIWGGLSRNWGKLLCLLLLLLLAYAVYTGDFNNVKGDVAERLTKFQGDFSENFFDITEGVKKSSLAYYQIALDRYDEIDLKNVFTWPSWLELADNEQGSVVDTEVVEPAVENIVSVEEPVVA</sequence>
<protein>
    <submittedName>
        <fullName evidence="3">Uncharacterized protein</fullName>
    </submittedName>
</protein>
<dbReference type="AlphaFoldDB" id="A0A8S1C8P5"/>
<feature type="compositionally biased region" description="Low complexity" evidence="1">
    <location>
        <begin position="144"/>
        <end position="156"/>
    </location>
</feature>
<feature type="transmembrane region" description="Helical" evidence="2">
    <location>
        <begin position="345"/>
        <end position="362"/>
    </location>
</feature>
<dbReference type="Proteomes" id="UP000494165">
    <property type="component" value="Unassembled WGS sequence"/>
</dbReference>
<feature type="region of interest" description="Disordered" evidence="1">
    <location>
        <begin position="1"/>
        <end position="32"/>
    </location>
</feature>
<proteinExistence type="predicted"/>
<keyword evidence="2" id="KW-1133">Transmembrane helix</keyword>
<keyword evidence="4" id="KW-1185">Reference proteome</keyword>
<comment type="caution">
    <text evidence="3">The sequence shown here is derived from an EMBL/GenBank/DDBJ whole genome shotgun (WGS) entry which is preliminary data.</text>
</comment>
<evidence type="ECO:0000256" key="2">
    <source>
        <dbReference type="SAM" id="Phobius"/>
    </source>
</evidence>
<keyword evidence="2" id="KW-0472">Membrane</keyword>
<name>A0A8S1C8P5_9INSE</name>
<evidence type="ECO:0000313" key="4">
    <source>
        <dbReference type="Proteomes" id="UP000494165"/>
    </source>
</evidence>
<reference evidence="3 4" key="1">
    <citation type="submission" date="2020-04" db="EMBL/GenBank/DDBJ databases">
        <authorList>
            <person name="Alioto T."/>
            <person name="Alioto T."/>
            <person name="Gomez Garrido J."/>
        </authorList>
    </citation>
    <scope>NUCLEOTIDE SEQUENCE [LARGE SCALE GENOMIC DNA]</scope>
</reference>
<dbReference type="EMBL" id="CADEPI010000007">
    <property type="protein sequence ID" value="CAB3361979.1"/>
    <property type="molecule type" value="Genomic_DNA"/>
</dbReference>
<evidence type="ECO:0000313" key="3">
    <source>
        <dbReference type="EMBL" id="CAB3361979.1"/>
    </source>
</evidence>
<accession>A0A8S1C8P5</accession>
<gene>
    <name evidence="3" type="ORF">CLODIP_2_CD01751</name>
</gene>